<proteinExistence type="predicted"/>
<dbReference type="Proteomes" id="UP001296873">
    <property type="component" value="Unassembled WGS sequence"/>
</dbReference>
<accession>A0ABS1D7Y2</accession>
<sequence length="95" mass="10411">MDYQLLRNDQGAWCLVIDRISDQPPGAAALTLDGRGFALRRDGTAYPMPPMGEQTLANLVRDLGPADSTILVVEMLDQGVQHTYEADLRLAGARR</sequence>
<evidence type="ECO:0000313" key="2">
    <source>
        <dbReference type="Proteomes" id="UP001296873"/>
    </source>
</evidence>
<reference evidence="1 2" key="1">
    <citation type="journal article" date="2020" name="Microorganisms">
        <title>Osmotic Adaptation and Compatible Solute Biosynthesis of Phototrophic Bacteria as Revealed from Genome Analyses.</title>
        <authorList>
            <person name="Imhoff J.F."/>
            <person name="Rahn T."/>
            <person name="Kunzel S."/>
            <person name="Keller A."/>
            <person name="Neulinger S.C."/>
        </authorList>
    </citation>
    <scope>NUCLEOTIDE SEQUENCE [LARGE SCALE GENOMIC DNA]</scope>
    <source>
        <strain evidence="1 2">DSM 9895</strain>
    </source>
</reference>
<gene>
    <name evidence="1" type="ORF">CKO28_00570</name>
</gene>
<dbReference type="RefSeq" id="WP_200338584.1">
    <property type="nucleotide sequence ID" value="NZ_NRRL01000001.1"/>
</dbReference>
<evidence type="ECO:0000313" key="1">
    <source>
        <dbReference type="EMBL" id="MBK1666534.1"/>
    </source>
</evidence>
<name>A0ABS1D7Y2_9PROT</name>
<dbReference type="EMBL" id="NRRL01000001">
    <property type="protein sequence ID" value="MBK1666534.1"/>
    <property type="molecule type" value="Genomic_DNA"/>
</dbReference>
<protein>
    <submittedName>
        <fullName evidence="1">Uncharacterized protein</fullName>
    </submittedName>
</protein>
<keyword evidence="2" id="KW-1185">Reference proteome</keyword>
<organism evidence="1 2">
    <name type="scientific">Rhodovibrio sodomensis</name>
    <dbReference type="NCBI Taxonomy" id="1088"/>
    <lineage>
        <taxon>Bacteria</taxon>
        <taxon>Pseudomonadati</taxon>
        <taxon>Pseudomonadota</taxon>
        <taxon>Alphaproteobacteria</taxon>
        <taxon>Rhodospirillales</taxon>
        <taxon>Rhodovibrionaceae</taxon>
        <taxon>Rhodovibrio</taxon>
    </lineage>
</organism>
<comment type="caution">
    <text evidence="1">The sequence shown here is derived from an EMBL/GenBank/DDBJ whole genome shotgun (WGS) entry which is preliminary data.</text>
</comment>